<accession>A0AAJ1WPX8</accession>
<feature type="signal peptide" evidence="3">
    <location>
        <begin position="1"/>
        <end position="26"/>
    </location>
</feature>
<evidence type="ECO:0000256" key="3">
    <source>
        <dbReference type="SAM" id="SignalP"/>
    </source>
</evidence>
<dbReference type="GO" id="GO:0008270">
    <property type="term" value="F:zinc ion binding"/>
    <property type="evidence" value="ECO:0007669"/>
    <property type="project" value="InterPro"/>
</dbReference>
<keyword evidence="6" id="KW-1185">Reference proteome</keyword>
<dbReference type="PANTHER" id="PTHR45726:SF3">
    <property type="entry name" value="LEUKOTRIENE A-4 HYDROLASE"/>
    <property type="match status" value="1"/>
</dbReference>
<feature type="active site" description="Proton acceptor" evidence="1">
    <location>
        <position position="352"/>
    </location>
</feature>
<keyword evidence="2" id="KW-0479">Metal-binding</keyword>
<dbReference type="Pfam" id="PF01433">
    <property type="entry name" value="Peptidase_M1"/>
    <property type="match status" value="1"/>
</dbReference>
<dbReference type="InterPro" id="IPR042097">
    <property type="entry name" value="Aminopeptidase_N-like_N_sf"/>
</dbReference>
<proteinExistence type="predicted"/>
<dbReference type="InterPro" id="IPR034015">
    <property type="entry name" value="M1_LTA4H"/>
</dbReference>
<dbReference type="EMBL" id="JAUSUV010000004">
    <property type="protein sequence ID" value="MDQ0416952.1"/>
    <property type="molecule type" value="Genomic_DNA"/>
</dbReference>
<comment type="cofactor">
    <cofactor evidence="2">
        <name>Zn(2+)</name>
        <dbReference type="ChEBI" id="CHEBI:29105"/>
    </cofactor>
    <text evidence="2">Binds 1 zinc ion per subunit.</text>
</comment>
<evidence type="ECO:0000259" key="4">
    <source>
        <dbReference type="Pfam" id="PF01433"/>
    </source>
</evidence>
<evidence type="ECO:0000256" key="2">
    <source>
        <dbReference type="PIRSR" id="PIRSR634015-3"/>
    </source>
</evidence>
<dbReference type="AlphaFoldDB" id="A0AAJ1WPX8"/>
<feature type="chain" id="PRO_5042507171" description="Peptidase M1 membrane alanine aminopeptidase domain-containing protein" evidence="3">
    <location>
        <begin position="27"/>
        <end position="513"/>
    </location>
</feature>
<dbReference type="RefSeq" id="WP_307251631.1">
    <property type="nucleotide sequence ID" value="NZ_JAUSUV010000004.1"/>
</dbReference>
<feature type="active site" description="Proton donor" evidence="1">
    <location>
        <position position="431"/>
    </location>
</feature>
<keyword evidence="2" id="KW-0862">Zinc</keyword>
<evidence type="ECO:0000313" key="6">
    <source>
        <dbReference type="Proteomes" id="UP001238450"/>
    </source>
</evidence>
<name>A0AAJ1WPX8_9BACL</name>
<evidence type="ECO:0000256" key="1">
    <source>
        <dbReference type="PIRSR" id="PIRSR634015-1"/>
    </source>
</evidence>
<dbReference type="SUPFAM" id="SSF55486">
    <property type="entry name" value="Metalloproteases ('zincins'), catalytic domain"/>
    <property type="match status" value="1"/>
</dbReference>
<organism evidence="5 6">
    <name type="scientific">Croceifilum oryzae</name>
    <dbReference type="NCBI Taxonomy" id="1553429"/>
    <lineage>
        <taxon>Bacteria</taxon>
        <taxon>Bacillati</taxon>
        <taxon>Bacillota</taxon>
        <taxon>Bacilli</taxon>
        <taxon>Bacillales</taxon>
        <taxon>Thermoactinomycetaceae</taxon>
        <taxon>Croceifilum</taxon>
    </lineage>
</organism>
<dbReference type="Gene3D" id="1.10.390.10">
    <property type="entry name" value="Neutral Protease Domain 2"/>
    <property type="match status" value="1"/>
</dbReference>
<dbReference type="InterPro" id="IPR027268">
    <property type="entry name" value="Peptidase_M4/M1_CTD_sf"/>
</dbReference>
<evidence type="ECO:0000313" key="5">
    <source>
        <dbReference type="EMBL" id="MDQ0416952.1"/>
    </source>
</evidence>
<comment type="caution">
    <text evidence="5">The sequence shown here is derived from an EMBL/GenBank/DDBJ whole genome shotgun (WGS) entry which is preliminary data.</text>
</comment>
<keyword evidence="3" id="KW-0732">Signal</keyword>
<dbReference type="Proteomes" id="UP001238450">
    <property type="component" value="Unassembled WGS sequence"/>
</dbReference>
<feature type="binding site" evidence="2">
    <location>
        <position position="351"/>
    </location>
    <ligand>
        <name>Zn(2+)</name>
        <dbReference type="ChEBI" id="CHEBI:29105"/>
        <note>catalytic</note>
    </ligand>
</feature>
<dbReference type="SUPFAM" id="SSF63737">
    <property type="entry name" value="Leukotriene A4 hydrolase N-terminal domain"/>
    <property type="match status" value="1"/>
</dbReference>
<protein>
    <recommendedName>
        <fullName evidence="4">Peptidase M1 membrane alanine aminopeptidase domain-containing protein</fullName>
    </recommendedName>
</protein>
<sequence length="513" mass="59230">MKKWTNIAIAGSILSSITLSSIPLHAADAKEKPNQMDKPQYQIDAKLDQNQHSIQASETVSFKNKYTQNLNDLVFHLYPDSYNKLETMSNMHAKPSTPEMLAEIKKRYPNITEKDFLGDIEIKSVTIQGKKVSYTQDKQVLKIQLSTPIQPNQRVDVKIDFTVKIPFGFQRMNHRDGFYALTKWYPILSMYDPKAQKWDEKPYHPDGESDYSDFSDYKMKLTVPKEMTVAATGTETETIQQNEKIVQVDAPNVREFVFFASPHYTKETRKIAGITVSSYYDKRNPQSKEIALNGLKDVEKAIPFFNQKVGQYAYPEFDIMETRVGGVDMEYPTIIQMGEYSNEGANMSLVHELAHQWFYGMIGNNPYNDPALDESFTTFADMYFNEYDTKGKYGFKTHLSNSKQAIKEMPGAINRPLDQYPSTSDYSQYVYEKGYIALIDLYYKVGEKKFDQIMKTYFAQNKFTNATFAHFFDAVNKVAGKEVRDYMEKAFTKPDYHPTHLLQPKKESEQEAK</sequence>
<feature type="binding site" evidence="2">
    <location>
        <position position="374"/>
    </location>
    <ligand>
        <name>Zn(2+)</name>
        <dbReference type="ChEBI" id="CHEBI:29105"/>
        <note>catalytic</note>
    </ligand>
</feature>
<dbReference type="InterPro" id="IPR014782">
    <property type="entry name" value="Peptidase_M1_dom"/>
</dbReference>
<feature type="binding site" evidence="2">
    <location>
        <position position="355"/>
    </location>
    <ligand>
        <name>Zn(2+)</name>
        <dbReference type="ChEBI" id="CHEBI:29105"/>
        <note>catalytic</note>
    </ligand>
</feature>
<reference evidence="5 6" key="1">
    <citation type="submission" date="2023-07" db="EMBL/GenBank/DDBJ databases">
        <title>Genomic Encyclopedia of Type Strains, Phase IV (KMG-IV): sequencing the most valuable type-strain genomes for metagenomic binning, comparative biology and taxonomic classification.</title>
        <authorList>
            <person name="Goeker M."/>
        </authorList>
    </citation>
    <scope>NUCLEOTIDE SEQUENCE [LARGE SCALE GENOMIC DNA]</scope>
    <source>
        <strain evidence="5 6">DSM 46876</strain>
    </source>
</reference>
<dbReference type="GO" id="GO:0008237">
    <property type="term" value="F:metallopeptidase activity"/>
    <property type="evidence" value="ECO:0007669"/>
    <property type="project" value="InterPro"/>
</dbReference>
<gene>
    <name evidence="5" type="ORF">J2Z48_001124</name>
</gene>
<dbReference type="CDD" id="cd09604">
    <property type="entry name" value="M1_APN_like"/>
    <property type="match status" value="1"/>
</dbReference>
<feature type="domain" description="Peptidase M1 membrane alanine aminopeptidase" evidence="4">
    <location>
        <begin position="347"/>
        <end position="488"/>
    </location>
</feature>
<dbReference type="PANTHER" id="PTHR45726">
    <property type="entry name" value="LEUKOTRIENE A-4 HYDROLASE"/>
    <property type="match status" value="1"/>
</dbReference>